<accession>A0A0A9G9M8</accession>
<evidence type="ECO:0000313" key="1">
    <source>
        <dbReference type="EMBL" id="JAE20119.1"/>
    </source>
</evidence>
<dbReference type="AlphaFoldDB" id="A0A0A9G9M8"/>
<name>A0A0A9G9M8_ARUDO</name>
<protein>
    <submittedName>
        <fullName evidence="1">Uncharacterized protein</fullName>
    </submittedName>
</protein>
<dbReference type="EMBL" id="GBRH01177777">
    <property type="protein sequence ID" value="JAE20119.1"/>
    <property type="molecule type" value="Transcribed_RNA"/>
</dbReference>
<sequence>MSISFFLSSQVIYMRGPASRASMMLQQSGQIRGYLLCLQDHALSMELSRHLAIHFMIKYLVLAI</sequence>
<organism evidence="1">
    <name type="scientific">Arundo donax</name>
    <name type="common">Giant reed</name>
    <name type="synonym">Donax arundinaceus</name>
    <dbReference type="NCBI Taxonomy" id="35708"/>
    <lineage>
        <taxon>Eukaryota</taxon>
        <taxon>Viridiplantae</taxon>
        <taxon>Streptophyta</taxon>
        <taxon>Embryophyta</taxon>
        <taxon>Tracheophyta</taxon>
        <taxon>Spermatophyta</taxon>
        <taxon>Magnoliopsida</taxon>
        <taxon>Liliopsida</taxon>
        <taxon>Poales</taxon>
        <taxon>Poaceae</taxon>
        <taxon>PACMAD clade</taxon>
        <taxon>Arundinoideae</taxon>
        <taxon>Arundineae</taxon>
        <taxon>Arundo</taxon>
    </lineage>
</organism>
<proteinExistence type="predicted"/>
<reference evidence="1" key="2">
    <citation type="journal article" date="2015" name="Data Brief">
        <title>Shoot transcriptome of the giant reed, Arundo donax.</title>
        <authorList>
            <person name="Barrero R.A."/>
            <person name="Guerrero F.D."/>
            <person name="Moolhuijzen P."/>
            <person name="Goolsby J.A."/>
            <person name="Tidwell J."/>
            <person name="Bellgard S.E."/>
            <person name="Bellgard M.I."/>
        </authorList>
    </citation>
    <scope>NUCLEOTIDE SEQUENCE</scope>
    <source>
        <tissue evidence="1">Shoot tissue taken approximately 20 cm above the soil surface</tissue>
    </source>
</reference>
<reference evidence="1" key="1">
    <citation type="submission" date="2014-09" db="EMBL/GenBank/DDBJ databases">
        <authorList>
            <person name="Magalhaes I.L.F."/>
            <person name="Oliveira U."/>
            <person name="Santos F.R."/>
            <person name="Vidigal T.H.D.A."/>
            <person name="Brescovit A.D."/>
            <person name="Santos A.J."/>
        </authorList>
    </citation>
    <scope>NUCLEOTIDE SEQUENCE</scope>
    <source>
        <tissue evidence="1">Shoot tissue taken approximately 20 cm above the soil surface</tissue>
    </source>
</reference>